<keyword evidence="7 9" id="KW-0501">Molybdenum cofactor biosynthesis</keyword>
<dbReference type="SUPFAM" id="SSF53218">
    <property type="entry name" value="Molybdenum cofactor biosynthesis proteins"/>
    <property type="match status" value="1"/>
</dbReference>
<comment type="catalytic activity">
    <reaction evidence="8">
        <text>adenylyl-molybdopterin + molybdate = Mo-molybdopterin + AMP + H(+)</text>
        <dbReference type="Rhea" id="RHEA:35047"/>
        <dbReference type="ChEBI" id="CHEBI:15378"/>
        <dbReference type="ChEBI" id="CHEBI:36264"/>
        <dbReference type="ChEBI" id="CHEBI:62727"/>
        <dbReference type="ChEBI" id="CHEBI:71302"/>
        <dbReference type="ChEBI" id="CHEBI:456215"/>
        <dbReference type="EC" id="2.10.1.1"/>
    </reaction>
</comment>
<dbReference type="Pfam" id="PF00994">
    <property type="entry name" value="MoCF_biosynth"/>
    <property type="match status" value="1"/>
</dbReference>
<dbReference type="InterPro" id="IPR036135">
    <property type="entry name" value="MoeA_linker/N_sf"/>
</dbReference>
<dbReference type="Gene3D" id="3.40.980.10">
    <property type="entry name" value="MoaB/Mog-like domain"/>
    <property type="match status" value="1"/>
</dbReference>
<evidence type="ECO:0000256" key="9">
    <source>
        <dbReference type="RuleBase" id="RU365090"/>
    </source>
</evidence>
<organism evidence="11 12">
    <name type="scientific">Enterocloster aldenensis</name>
    <dbReference type="NCBI Taxonomy" id="358742"/>
    <lineage>
        <taxon>Bacteria</taxon>
        <taxon>Bacillati</taxon>
        <taxon>Bacillota</taxon>
        <taxon>Clostridia</taxon>
        <taxon>Lachnospirales</taxon>
        <taxon>Lachnospiraceae</taxon>
        <taxon>Enterocloster</taxon>
    </lineage>
</organism>
<comment type="pathway">
    <text evidence="2 9">Cofactor biosynthesis; molybdopterin biosynthesis.</text>
</comment>
<dbReference type="NCBIfam" id="NF045515">
    <property type="entry name" value="Glp_gephyrin"/>
    <property type="match status" value="1"/>
</dbReference>
<keyword evidence="12" id="KW-1185">Reference proteome</keyword>
<accession>A0ABX2HWI1</accession>
<dbReference type="Gene3D" id="3.90.105.10">
    <property type="entry name" value="Molybdopterin biosynthesis moea protein, domain 2"/>
    <property type="match status" value="1"/>
</dbReference>
<proteinExistence type="inferred from homology"/>
<dbReference type="InterPro" id="IPR005110">
    <property type="entry name" value="MoeA_linker/N"/>
</dbReference>
<dbReference type="NCBIfam" id="TIGR00177">
    <property type="entry name" value="molyb_syn"/>
    <property type="match status" value="1"/>
</dbReference>
<dbReference type="InterPro" id="IPR036425">
    <property type="entry name" value="MoaB/Mog-like_dom_sf"/>
</dbReference>
<keyword evidence="9" id="KW-0479">Metal-binding</keyword>
<dbReference type="InterPro" id="IPR005111">
    <property type="entry name" value="MoeA_C_domain_IV"/>
</dbReference>
<keyword evidence="9" id="KW-0460">Magnesium</keyword>
<keyword evidence="6 9" id="KW-0500">Molybdenum</keyword>
<evidence type="ECO:0000256" key="1">
    <source>
        <dbReference type="ARBA" id="ARBA00002901"/>
    </source>
</evidence>
<dbReference type="EC" id="2.10.1.1" evidence="4 9"/>
<dbReference type="Gene3D" id="2.170.190.11">
    <property type="entry name" value="Molybdopterin biosynthesis moea protein, domain 3"/>
    <property type="match status" value="1"/>
</dbReference>
<evidence type="ECO:0000256" key="6">
    <source>
        <dbReference type="ARBA" id="ARBA00022505"/>
    </source>
</evidence>
<dbReference type="PANTHER" id="PTHR10192:SF5">
    <property type="entry name" value="GEPHYRIN"/>
    <property type="match status" value="1"/>
</dbReference>
<dbReference type="SMART" id="SM00852">
    <property type="entry name" value="MoCF_biosynth"/>
    <property type="match status" value="1"/>
</dbReference>
<evidence type="ECO:0000256" key="8">
    <source>
        <dbReference type="ARBA" id="ARBA00047317"/>
    </source>
</evidence>
<evidence type="ECO:0000256" key="5">
    <source>
        <dbReference type="ARBA" id="ARBA00021108"/>
    </source>
</evidence>
<dbReference type="InterPro" id="IPR038987">
    <property type="entry name" value="MoeA-like"/>
</dbReference>
<dbReference type="CDD" id="cd00887">
    <property type="entry name" value="MoeA"/>
    <property type="match status" value="1"/>
</dbReference>
<comment type="function">
    <text evidence="1 9">Catalyzes the insertion of molybdate into adenylated molybdopterin with the concomitant release of AMP.</text>
</comment>
<dbReference type="Proteomes" id="UP000669239">
    <property type="component" value="Unassembled WGS sequence"/>
</dbReference>
<dbReference type="SUPFAM" id="SSF63882">
    <property type="entry name" value="MoeA N-terminal region -like"/>
    <property type="match status" value="1"/>
</dbReference>
<evidence type="ECO:0000256" key="7">
    <source>
        <dbReference type="ARBA" id="ARBA00023150"/>
    </source>
</evidence>
<dbReference type="InterPro" id="IPR001453">
    <property type="entry name" value="MoaB/Mog_dom"/>
</dbReference>
<dbReference type="EMBL" id="JAAITT010000071">
    <property type="protein sequence ID" value="NSJ52418.1"/>
    <property type="molecule type" value="Genomic_DNA"/>
</dbReference>
<name>A0ABX2HWI1_9FIRM</name>
<reference evidence="11 12" key="1">
    <citation type="journal article" date="2020" name="Cell Host Microbe">
        <title>Functional and Genomic Variation between Human-Derived Isolates of Lachnospiraceae Reveals Inter- and Intra-Species Diversity.</title>
        <authorList>
            <person name="Sorbara M.T."/>
            <person name="Littmann E.R."/>
            <person name="Fontana E."/>
            <person name="Moody T.U."/>
            <person name="Kohout C.E."/>
            <person name="Gjonbalaj M."/>
            <person name="Eaton V."/>
            <person name="Seok R."/>
            <person name="Leiner I.M."/>
            <person name="Pamer E.G."/>
        </authorList>
    </citation>
    <scope>NUCLEOTIDE SEQUENCE [LARGE SCALE GENOMIC DNA]</scope>
    <source>
        <strain evidence="11 12">MSK.1.17</strain>
    </source>
</reference>
<evidence type="ECO:0000256" key="3">
    <source>
        <dbReference type="ARBA" id="ARBA00010763"/>
    </source>
</evidence>
<evidence type="ECO:0000313" key="11">
    <source>
        <dbReference type="EMBL" id="NSJ52418.1"/>
    </source>
</evidence>
<evidence type="ECO:0000256" key="2">
    <source>
        <dbReference type="ARBA" id="ARBA00005046"/>
    </source>
</evidence>
<evidence type="ECO:0000259" key="10">
    <source>
        <dbReference type="SMART" id="SM00852"/>
    </source>
</evidence>
<keyword evidence="9" id="KW-0808">Transferase</keyword>
<gene>
    <name evidence="11" type="ORF">G5B36_27595</name>
</gene>
<dbReference type="SUPFAM" id="SSF63867">
    <property type="entry name" value="MoeA C-terminal domain-like"/>
    <property type="match status" value="1"/>
</dbReference>
<dbReference type="Gene3D" id="2.40.340.10">
    <property type="entry name" value="MoeA, C-terminal, domain IV"/>
    <property type="match status" value="1"/>
</dbReference>
<dbReference type="InterPro" id="IPR036688">
    <property type="entry name" value="MoeA_C_domain_IV_sf"/>
</dbReference>
<comment type="similarity">
    <text evidence="3 9">Belongs to the MoeA family.</text>
</comment>
<dbReference type="Pfam" id="PF03454">
    <property type="entry name" value="MoeA_C"/>
    <property type="match status" value="1"/>
</dbReference>
<dbReference type="PANTHER" id="PTHR10192">
    <property type="entry name" value="MOLYBDOPTERIN BIOSYNTHESIS PROTEIN"/>
    <property type="match status" value="1"/>
</dbReference>
<comment type="cofactor">
    <cofactor evidence="9">
        <name>Mg(2+)</name>
        <dbReference type="ChEBI" id="CHEBI:18420"/>
    </cofactor>
</comment>
<dbReference type="Pfam" id="PF03453">
    <property type="entry name" value="MoeA_N"/>
    <property type="match status" value="1"/>
</dbReference>
<feature type="domain" description="MoaB/Mog" evidence="10">
    <location>
        <begin position="186"/>
        <end position="324"/>
    </location>
</feature>
<protein>
    <recommendedName>
        <fullName evidence="5 9">Molybdopterin molybdenumtransferase</fullName>
        <ecNumber evidence="4 9">2.10.1.1</ecNumber>
    </recommendedName>
</protein>
<sequence>MAMDKRNAITVEEAQERLRQIKIDVRTEWMKAVDSLGRICAQDVYSIMDQPPFPRSPLDGYAVRSMDVQGASRENPVKLNVVERVCAGMYPQKKVGPGEAVRIMTGAPIPEGADGIIMQEQTDEGEQAVEIYRPVKAYGNYCFQGEDVEKGVLLFRKGTRIRHMHVGIMASQGIENVQVYRVPEIGVMATGDELMPVGHALMQGKIYDSNGPLLSARVMELGMKVIRLGSAGDDTEKLADAVLESLRRCDALITSGGVSVGVRDCMPLVAEYLGADVLFHGIDAKPGSPIMVMLVGNKPVFCLSGNPFAAAATFEVLVRPVLEVMRGRSGWRPERVRGILETAFPKPSSTRRFIRGRMDNGKVWLPEGRHSSGMLVSLSRCNCLVDIAAGSEGMEPGETVDVILL</sequence>
<evidence type="ECO:0000313" key="12">
    <source>
        <dbReference type="Proteomes" id="UP000669239"/>
    </source>
</evidence>
<evidence type="ECO:0000256" key="4">
    <source>
        <dbReference type="ARBA" id="ARBA00013269"/>
    </source>
</evidence>
<comment type="caution">
    <text evidence="11">The sequence shown here is derived from an EMBL/GenBank/DDBJ whole genome shotgun (WGS) entry which is preliminary data.</text>
</comment>